<organism evidence="1 2">
    <name type="scientific">Manihot esculenta</name>
    <name type="common">Cassava</name>
    <name type="synonym">Jatropha manihot</name>
    <dbReference type="NCBI Taxonomy" id="3983"/>
    <lineage>
        <taxon>Eukaryota</taxon>
        <taxon>Viridiplantae</taxon>
        <taxon>Streptophyta</taxon>
        <taxon>Embryophyta</taxon>
        <taxon>Tracheophyta</taxon>
        <taxon>Spermatophyta</taxon>
        <taxon>Magnoliopsida</taxon>
        <taxon>eudicotyledons</taxon>
        <taxon>Gunneridae</taxon>
        <taxon>Pentapetalae</taxon>
        <taxon>rosids</taxon>
        <taxon>fabids</taxon>
        <taxon>Malpighiales</taxon>
        <taxon>Euphorbiaceae</taxon>
        <taxon>Crotonoideae</taxon>
        <taxon>Manihoteae</taxon>
        <taxon>Manihot</taxon>
    </lineage>
</organism>
<proteinExistence type="predicted"/>
<accession>A0ACB7I847</accession>
<comment type="caution">
    <text evidence="1">The sequence shown here is derived from an EMBL/GenBank/DDBJ whole genome shotgun (WGS) entry which is preliminary data.</text>
</comment>
<evidence type="ECO:0000313" key="1">
    <source>
        <dbReference type="EMBL" id="KAG8660404.1"/>
    </source>
</evidence>
<reference evidence="2" key="1">
    <citation type="journal article" date="2016" name="Nat. Biotechnol.">
        <title>Sequencing wild and cultivated cassava and related species reveals extensive interspecific hybridization and genetic diversity.</title>
        <authorList>
            <person name="Bredeson J.V."/>
            <person name="Lyons J.B."/>
            <person name="Prochnik S.E."/>
            <person name="Wu G.A."/>
            <person name="Ha C.M."/>
            <person name="Edsinger-Gonzales E."/>
            <person name="Grimwood J."/>
            <person name="Schmutz J."/>
            <person name="Rabbi I.Y."/>
            <person name="Egesi C."/>
            <person name="Nauluvula P."/>
            <person name="Lebot V."/>
            <person name="Ndunguru J."/>
            <person name="Mkamilo G."/>
            <person name="Bart R.S."/>
            <person name="Setter T.L."/>
            <person name="Gleadow R.M."/>
            <person name="Kulakow P."/>
            <person name="Ferguson M.E."/>
            <person name="Rounsley S."/>
            <person name="Rokhsar D.S."/>
        </authorList>
    </citation>
    <scope>NUCLEOTIDE SEQUENCE [LARGE SCALE GENOMIC DNA]</scope>
    <source>
        <strain evidence="2">cv. AM560-2</strain>
    </source>
</reference>
<dbReference type="Proteomes" id="UP000091857">
    <property type="component" value="Chromosome 2"/>
</dbReference>
<gene>
    <name evidence="1" type="ORF">MANES_02G155201v8</name>
</gene>
<sequence length="162" mass="16676">MQPIETPAPSMDDECNTVLYDMVDCVPYLSVGGKNTLDPSCCGGFRSVVAVNPMCICEGLENSAKLGIELNMTRAALLPSACGIVVPPISNCHISLPPSSQGAVGSPNSSPPQHPPSAKTPISPIHKMVPAPGPSKSGGYSISMSFLVLMSSLPVSISVILA</sequence>
<name>A0ACB7I847_MANES</name>
<dbReference type="EMBL" id="CM004388">
    <property type="protein sequence ID" value="KAG8660404.1"/>
    <property type="molecule type" value="Genomic_DNA"/>
</dbReference>
<protein>
    <submittedName>
        <fullName evidence="1">Uncharacterized protein</fullName>
    </submittedName>
</protein>
<keyword evidence="2" id="KW-1185">Reference proteome</keyword>
<evidence type="ECO:0000313" key="2">
    <source>
        <dbReference type="Proteomes" id="UP000091857"/>
    </source>
</evidence>